<keyword evidence="3" id="KW-1185">Reference proteome</keyword>
<proteinExistence type="predicted"/>
<evidence type="ECO:0000313" key="2">
    <source>
        <dbReference type="EMBL" id="RMZ71283.1"/>
    </source>
</evidence>
<dbReference type="AlphaFoldDB" id="A0A3M7M9U0"/>
<evidence type="ECO:0000313" key="3">
    <source>
        <dbReference type="Proteomes" id="UP000265663"/>
    </source>
</evidence>
<evidence type="ECO:0000256" key="1">
    <source>
        <dbReference type="SAM" id="MobiDB-lite"/>
    </source>
</evidence>
<feature type="compositionally biased region" description="Basic and acidic residues" evidence="1">
    <location>
        <begin position="146"/>
        <end position="169"/>
    </location>
</feature>
<dbReference type="Proteomes" id="UP000265663">
    <property type="component" value="Unassembled WGS sequence"/>
</dbReference>
<sequence length="178" mass="19879">MSGYIFRTPDNMYVSPYTVVPKWAPCHCIPCQRSAANLPNGREEVFKTAPWALRDFGDATGDYMAKTSASAKANMAARQDPEDDPYHVPNLFDLSEAQEEEEEAAKEVAKEEEELEFDPPLTHYAELREGLPVGYVWLPPSSPEPMPRETTPEAEKKELKRDAPAESGKDMTGIITTT</sequence>
<feature type="region of interest" description="Disordered" evidence="1">
    <location>
        <begin position="96"/>
        <end position="120"/>
    </location>
</feature>
<dbReference type="OrthoDB" id="3679762at2759"/>
<dbReference type="EMBL" id="KE747826">
    <property type="protein sequence ID" value="RMZ71283.1"/>
    <property type="molecule type" value="Genomic_DNA"/>
</dbReference>
<feature type="region of interest" description="Disordered" evidence="1">
    <location>
        <begin position="136"/>
        <end position="178"/>
    </location>
</feature>
<feature type="compositionally biased region" description="Acidic residues" evidence="1">
    <location>
        <begin position="96"/>
        <end position="117"/>
    </location>
</feature>
<accession>A0A3M7M9U0</accession>
<name>A0A3M7M9U0_9PLEO</name>
<organism evidence="2 3">
    <name type="scientific">Pyrenophora seminiperda CCB06</name>
    <dbReference type="NCBI Taxonomy" id="1302712"/>
    <lineage>
        <taxon>Eukaryota</taxon>
        <taxon>Fungi</taxon>
        <taxon>Dikarya</taxon>
        <taxon>Ascomycota</taxon>
        <taxon>Pezizomycotina</taxon>
        <taxon>Dothideomycetes</taxon>
        <taxon>Pleosporomycetidae</taxon>
        <taxon>Pleosporales</taxon>
        <taxon>Pleosporineae</taxon>
        <taxon>Pleosporaceae</taxon>
        <taxon>Pyrenophora</taxon>
    </lineage>
</organism>
<gene>
    <name evidence="2" type="ORF">GMOD_00005815</name>
</gene>
<protein>
    <submittedName>
        <fullName evidence="2">Uncharacterized protein</fullName>
    </submittedName>
</protein>
<reference evidence="2 3" key="1">
    <citation type="journal article" date="2014" name="PLoS ONE">
        <title>De novo Genome Assembly of the Fungal Plant Pathogen Pyrenophora semeniperda.</title>
        <authorList>
            <person name="Soliai M.M."/>
            <person name="Meyer S.E."/>
            <person name="Udall J.A."/>
            <person name="Elzinga D.E."/>
            <person name="Hermansen R.A."/>
            <person name="Bodily P.M."/>
            <person name="Hart A.A."/>
            <person name="Coleman C.E."/>
        </authorList>
    </citation>
    <scope>NUCLEOTIDE SEQUENCE [LARGE SCALE GENOMIC DNA]</scope>
    <source>
        <strain evidence="2 3">CCB06</strain>
        <tissue evidence="2">Mycelium</tissue>
    </source>
</reference>